<dbReference type="SMART" id="SM00060">
    <property type="entry name" value="FN3"/>
    <property type="match status" value="3"/>
</dbReference>
<dbReference type="Pfam" id="PF16656">
    <property type="entry name" value="Pur_ac_phosph_N"/>
    <property type="match status" value="3"/>
</dbReference>
<comment type="caution">
    <text evidence="3">The sequence shown here is derived from an EMBL/GenBank/DDBJ whole genome shotgun (WGS) entry which is preliminary data.</text>
</comment>
<dbReference type="Gene3D" id="1.10.101.10">
    <property type="entry name" value="PGBD-like superfamily/PGBD"/>
    <property type="match status" value="2"/>
</dbReference>
<dbReference type="PANTHER" id="PTHR24099">
    <property type="entry name" value="E3 UBIQUITIN-PROTEIN LIGASE TRIM36-RELATED"/>
    <property type="match status" value="1"/>
</dbReference>
<accession>A0A1F6Y577</accession>
<gene>
    <name evidence="3" type="ORF">A3G98_00230</name>
</gene>
<dbReference type="InterPro" id="IPR036365">
    <property type="entry name" value="PGBD-like_sf"/>
</dbReference>
<dbReference type="GO" id="GO:0003993">
    <property type="term" value="F:acid phosphatase activity"/>
    <property type="evidence" value="ECO:0007669"/>
    <property type="project" value="InterPro"/>
</dbReference>
<dbReference type="InterPro" id="IPR050617">
    <property type="entry name" value="E3_ligase_FN3/SPRY"/>
</dbReference>
<evidence type="ECO:0000259" key="2">
    <source>
        <dbReference type="PROSITE" id="PS50853"/>
    </source>
</evidence>
<dbReference type="InterPro" id="IPR036366">
    <property type="entry name" value="PGBDSf"/>
</dbReference>
<dbReference type="AlphaFoldDB" id="A0A1F6Y577"/>
<dbReference type="SUPFAM" id="SSF49265">
    <property type="entry name" value="Fibronectin type III"/>
    <property type="match status" value="1"/>
</dbReference>
<dbReference type="EMBL" id="MFVR01000017">
    <property type="protein sequence ID" value="OGJ01513.1"/>
    <property type="molecule type" value="Genomic_DNA"/>
</dbReference>
<sequence>MYASVNLTGTYKSTANATRVLRQYVHFKKPTATDFVVIYDDVALSAGNAIKAFMHFQNPTNTILDSINKTVVSTGSSRRVNSKVLSPAGNVIITTDNASGTYTGGAGKTYRTTICPSTDSTTCSTQATSLESFTIHQPLANTTDALPSIGLVSTDANSAGIEIGGADPKVAVFAKSGVDKNTVAFTTTHSSTAQYLVAGLVPGRYDIKKDNVDLLSNILVDFSDNSLYFESTKGAFQVFIVGAPLPPPVSIPEVVLPVISGIATSSVGTSTATITWNTDVNTDTQVEYGLTTGYGSSSNLKDTSIKVTSHSVVLSSLSPNTTYNFRVKSRDAANNIANSSNQIFITLPVGSTTISTKFRAGDRVQTTSNLNVRSTASPTGTLLGTQSIGNLGTILGGPTNNGGFNWWNVNYDSGVDGWSVEDYLQVNGTSITPPSSDTTVPVISSINTSIDTSTVTITWSTNELSDTQVEYGLTSSYGSVSVLTDSTTKVNSHTIILNNLIPATTYNFRVKSKDAAGNLASSSNQTFTTQAPPSSPLAAVISNIKVSSITNTSVNISWTTSKIASSQVLYGLIDSVNFKTTEVNIALGATNHSVNLTGLIPCSKYRFRVRSSITNLESLGAVGTFATSGCTANAPILDESTKEISRTLGGELSLVSGLNNMKITIPSNSITPSSSFFQLQSLSRNEFITSITAPGSKRYSLAPVYHIAAFNSPTSTISTFAQPITITFTYTDSDIEGINESTLKLYRYDGSSWYELSGCSVNVSTNNITCTSSGFSEIVLIGDASTTTASGSSSSGTPTSGGSSAGGSSYSSDSSSTSGGGTSSTGSSQSSQSSGGQVKLTMSLYRGLKGADIITLQNFLISQSLLTPNSTTGYFGPLTEAAVKAFQVKYGIVTSGTPSTTGYGSIGPITRAKINELLGVKTTSTVSTPVSTTGGKLAKPLYRGLRGTDVTTLQNVLIKEGLLSSDSNTGYFGPLTEAAVKAFQVKYGIVTSGTPSTTGYGSIGPRTRAKINEMVGNL</sequence>
<organism evidence="3 4">
    <name type="scientific">Candidatus Nomurabacteria bacterium RIFCSPLOWO2_12_FULL_37_8</name>
    <dbReference type="NCBI Taxonomy" id="1801793"/>
    <lineage>
        <taxon>Bacteria</taxon>
        <taxon>Candidatus Nomuraibacteriota</taxon>
    </lineage>
</organism>
<evidence type="ECO:0000313" key="3">
    <source>
        <dbReference type="EMBL" id="OGJ01513.1"/>
    </source>
</evidence>
<feature type="domain" description="Fibronectin type-III" evidence="2">
    <location>
        <begin position="433"/>
        <end position="532"/>
    </location>
</feature>
<proteinExistence type="predicted"/>
<dbReference type="Gene3D" id="2.60.40.10">
    <property type="entry name" value="Immunoglobulins"/>
    <property type="match status" value="3"/>
</dbReference>
<dbReference type="Gene3D" id="2.30.30.40">
    <property type="entry name" value="SH3 Domains"/>
    <property type="match status" value="1"/>
</dbReference>
<evidence type="ECO:0000256" key="1">
    <source>
        <dbReference type="SAM" id="MobiDB-lite"/>
    </source>
</evidence>
<dbReference type="SUPFAM" id="SSF49363">
    <property type="entry name" value="Purple acid phosphatase, N-terminal domain"/>
    <property type="match status" value="1"/>
</dbReference>
<feature type="region of interest" description="Disordered" evidence="1">
    <location>
        <begin position="787"/>
        <end position="835"/>
    </location>
</feature>
<dbReference type="CDD" id="cd00063">
    <property type="entry name" value="FN3"/>
    <property type="match status" value="2"/>
</dbReference>
<feature type="compositionally biased region" description="Low complexity" evidence="1">
    <location>
        <begin position="787"/>
        <end position="817"/>
    </location>
</feature>
<protein>
    <recommendedName>
        <fullName evidence="2">Fibronectin type-III domain-containing protein</fullName>
    </recommendedName>
</protein>
<feature type="compositionally biased region" description="Low complexity" evidence="1">
    <location>
        <begin position="824"/>
        <end position="835"/>
    </location>
</feature>
<dbReference type="InterPro" id="IPR002477">
    <property type="entry name" value="Peptidoglycan-bd-like"/>
</dbReference>
<name>A0A1F6Y577_9BACT</name>
<dbReference type="InterPro" id="IPR015914">
    <property type="entry name" value="PAPs_N"/>
</dbReference>
<reference evidence="3 4" key="1">
    <citation type="journal article" date="2016" name="Nat. Commun.">
        <title>Thousands of microbial genomes shed light on interconnected biogeochemical processes in an aquifer system.</title>
        <authorList>
            <person name="Anantharaman K."/>
            <person name="Brown C.T."/>
            <person name="Hug L.A."/>
            <person name="Sharon I."/>
            <person name="Castelle C.J."/>
            <person name="Probst A.J."/>
            <person name="Thomas B.C."/>
            <person name="Singh A."/>
            <person name="Wilkins M.J."/>
            <person name="Karaoz U."/>
            <person name="Brodie E.L."/>
            <person name="Williams K.H."/>
            <person name="Hubbard S.S."/>
            <person name="Banfield J.F."/>
        </authorList>
    </citation>
    <scope>NUCLEOTIDE SEQUENCE [LARGE SCALE GENOMIC DNA]</scope>
</reference>
<dbReference type="Proteomes" id="UP000178661">
    <property type="component" value="Unassembled WGS sequence"/>
</dbReference>
<dbReference type="InterPro" id="IPR003961">
    <property type="entry name" value="FN3_dom"/>
</dbReference>
<feature type="domain" description="Fibronectin type-III" evidence="2">
    <location>
        <begin position="540"/>
        <end position="634"/>
    </location>
</feature>
<dbReference type="Gene3D" id="2.70.98.70">
    <property type="match status" value="1"/>
</dbReference>
<dbReference type="Pfam" id="PF01471">
    <property type="entry name" value="PG_binding_1"/>
    <property type="match status" value="2"/>
</dbReference>
<dbReference type="InterPro" id="IPR013783">
    <property type="entry name" value="Ig-like_fold"/>
</dbReference>
<dbReference type="Pfam" id="PF18675">
    <property type="entry name" value="HepII_C"/>
    <property type="match status" value="1"/>
</dbReference>
<evidence type="ECO:0000313" key="4">
    <source>
        <dbReference type="Proteomes" id="UP000178661"/>
    </source>
</evidence>
<dbReference type="InterPro" id="IPR008963">
    <property type="entry name" value="Purple_acid_Pase-like_N"/>
</dbReference>
<dbReference type="InterPro" id="IPR040925">
    <property type="entry name" value="HepII_C"/>
</dbReference>
<dbReference type="PROSITE" id="PS50853">
    <property type="entry name" value="FN3"/>
    <property type="match status" value="3"/>
</dbReference>
<dbReference type="Gene3D" id="2.60.40.2750">
    <property type="match status" value="1"/>
</dbReference>
<dbReference type="GO" id="GO:0046872">
    <property type="term" value="F:metal ion binding"/>
    <property type="evidence" value="ECO:0007669"/>
    <property type="project" value="InterPro"/>
</dbReference>
<dbReference type="InterPro" id="IPR036116">
    <property type="entry name" value="FN3_sf"/>
</dbReference>
<dbReference type="PANTHER" id="PTHR24099:SF11">
    <property type="entry name" value="FIBRONECTIN TYPE III DOMAIN-CONTAINING 3BA-RELATED"/>
    <property type="match status" value="1"/>
</dbReference>
<feature type="domain" description="Fibronectin type-III" evidence="2">
    <location>
        <begin position="258"/>
        <end position="350"/>
    </location>
</feature>
<dbReference type="SUPFAM" id="SSF47090">
    <property type="entry name" value="PGBD-like"/>
    <property type="match status" value="2"/>
</dbReference>